<dbReference type="STRING" id="696281.Desru_1114"/>
<feature type="domain" description="DUF3298" evidence="1">
    <location>
        <begin position="112"/>
        <end position="183"/>
    </location>
</feature>
<reference evidence="2 3" key="2">
    <citation type="journal article" date="2012" name="Stand. Genomic Sci.">
        <title>Complete genome sequence of the sulfate-reducing firmicute Desulfotomaculum ruminis type strain (DL(T)).</title>
        <authorList>
            <person name="Spring S."/>
            <person name="Visser M."/>
            <person name="Lu M."/>
            <person name="Copeland A."/>
            <person name="Lapidus A."/>
            <person name="Lucas S."/>
            <person name="Cheng J.F."/>
            <person name="Han C."/>
            <person name="Tapia R."/>
            <person name="Goodwin L.A."/>
            <person name="Pitluck S."/>
            <person name="Ivanova N."/>
            <person name="Land M."/>
            <person name="Hauser L."/>
            <person name="Larimer F."/>
            <person name="Rohde M."/>
            <person name="Goker M."/>
            <person name="Detter J.C."/>
            <person name="Kyrpides N.C."/>
            <person name="Woyke T."/>
            <person name="Schaap P.J."/>
            <person name="Plugge C.M."/>
            <person name="Muyzer G."/>
            <person name="Kuever J."/>
            <person name="Pereira I.A."/>
            <person name="Parshina S.N."/>
            <person name="Bernier-Latmani R."/>
            <person name="Stams A.J."/>
            <person name="Klenk H.P."/>
        </authorList>
    </citation>
    <scope>NUCLEOTIDE SEQUENCE [LARGE SCALE GENOMIC DNA]</scope>
    <source>
        <strain evidence="3">ATCC 23193 / DSM 2154 / NCIB 8452 / DL</strain>
    </source>
</reference>
<gene>
    <name evidence="2" type="ordered locus">Desru_1114</name>
</gene>
<dbReference type="Proteomes" id="UP000009234">
    <property type="component" value="Chromosome"/>
</dbReference>
<evidence type="ECO:0000313" key="2">
    <source>
        <dbReference type="EMBL" id="AEG59389.1"/>
    </source>
</evidence>
<dbReference type="EMBL" id="CP002780">
    <property type="protein sequence ID" value="AEG59389.1"/>
    <property type="molecule type" value="Genomic_DNA"/>
</dbReference>
<keyword evidence="3" id="KW-1185">Reference proteome</keyword>
<protein>
    <recommendedName>
        <fullName evidence="1">DUF3298 domain-containing protein</fullName>
    </recommendedName>
</protein>
<accession>F6DM47</accession>
<dbReference type="InterPro" id="IPR021729">
    <property type="entry name" value="DUF3298"/>
</dbReference>
<sequence>MREDELVATIVERRTQQSPCVDIVYPQVEGLPNKKVQREINQLIEKQANKLFAGEGCDGVTVTGNYAVKLNQKSLLSIRLEAYLYRQGAAHGMTLANSLTVDLKTGKVYGLKDLFKSNSHYIYKISEMIKAQIKERDLPLLREFNRITDRQDFYLTKDALVIYFQIYDYTPYVVGIPEFVIPLRRVERLAKEDSPIQRLLAR</sequence>
<dbReference type="InterPro" id="IPR037126">
    <property type="entry name" value="PdaC/RsiV-like_sf"/>
</dbReference>
<reference evidence="3" key="1">
    <citation type="submission" date="2011-05" db="EMBL/GenBank/DDBJ databases">
        <title>Complete sequence of Desulfotomaculum ruminis DSM 2154.</title>
        <authorList>
            <person name="Lucas S."/>
            <person name="Copeland A."/>
            <person name="Lapidus A."/>
            <person name="Cheng J.-F."/>
            <person name="Goodwin L."/>
            <person name="Pitluck S."/>
            <person name="Lu M."/>
            <person name="Detter J.C."/>
            <person name="Han C."/>
            <person name="Tapia R."/>
            <person name="Land M."/>
            <person name="Hauser L."/>
            <person name="Kyrpides N."/>
            <person name="Ivanova N."/>
            <person name="Mikhailova N."/>
            <person name="Pagani I."/>
            <person name="Stams A.J.M."/>
            <person name="Plugge C.M."/>
            <person name="Muyzer G."/>
            <person name="Kuever J."/>
            <person name="Parshina S.N."/>
            <person name="Ivanova A.E."/>
            <person name="Nazina T.N."/>
            <person name="Brambilla E."/>
            <person name="Spring S."/>
            <person name="Klenk H.-P."/>
            <person name="Woyke T."/>
        </authorList>
    </citation>
    <scope>NUCLEOTIDE SEQUENCE [LARGE SCALE GENOMIC DNA]</scope>
    <source>
        <strain evidence="3">ATCC 23193 / DSM 2154 / NCIB 8452 / DL</strain>
    </source>
</reference>
<dbReference type="AlphaFoldDB" id="F6DM47"/>
<dbReference type="Gene3D" id="3.90.640.20">
    <property type="entry name" value="Heat-shock cognate protein, ATPase"/>
    <property type="match status" value="1"/>
</dbReference>
<dbReference type="Pfam" id="PF11738">
    <property type="entry name" value="DUF3298"/>
    <property type="match status" value="1"/>
</dbReference>
<proteinExistence type="predicted"/>
<dbReference type="HOGENOM" id="CLU_085048_2_0_9"/>
<organism evidence="2 3">
    <name type="scientific">Desulforamulus ruminis (strain ATCC 23193 / DSM 2154 / NCIMB 8452 / DL)</name>
    <name type="common">Desulfotomaculum ruminis</name>
    <dbReference type="NCBI Taxonomy" id="696281"/>
    <lineage>
        <taxon>Bacteria</taxon>
        <taxon>Bacillati</taxon>
        <taxon>Bacillota</taxon>
        <taxon>Clostridia</taxon>
        <taxon>Eubacteriales</taxon>
        <taxon>Peptococcaceae</taxon>
        <taxon>Desulforamulus</taxon>
    </lineage>
</organism>
<dbReference type="KEGG" id="dru:Desru_1114"/>
<dbReference type="Gene3D" id="3.30.565.40">
    <property type="entry name" value="Fervidobacterium nodosum Rt17-B1 like"/>
    <property type="match status" value="2"/>
</dbReference>
<evidence type="ECO:0000259" key="1">
    <source>
        <dbReference type="Pfam" id="PF11738"/>
    </source>
</evidence>
<name>F6DM47_DESRL</name>
<dbReference type="RefSeq" id="WP_013841160.1">
    <property type="nucleotide sequence ID" value="NC_015589.1"/>
</dbReference>
<evidence type="ECO:0000313" key="3">
    <source>
        <dbReference type="Proteomes" id="UP000009234"/>
    </source>
</evidence>
<dbReference type="eggNOG" id="COG5513">
    <property type="taxonomic scope" value="Bacteria"/>
</dbReference>